<organism evidence="1">
    <name type="scientific">Microcystis aeruginosa (strain PCC 7806)</name>
    <dbReference type="NCBI Taxonomy" id="267872"/>
    <lineage>
        <taxon>Bacteria</taxon>
        <taxon>Bacillati</taxon>
        <taxon>Cyanobacteriota</taxon>
        <taxon>Cyanophyceae</taxon>
        <taxon>Oscillatoriophycideae</taxon>
        <taxon>Chroococcales</taxon>
        <taxon>Microcystaceae</taxon>
        <taxon>Microcystis</taxon>
    </lineage>
</organism>
<accession>A8YGC8</accession>
<reference evidence="1" key="1">
    <citation type="submission" date="2007-08" db="EMBL/GenBank/DDBJ databases">
        <authorList>
            <person name="Frangeul L."/>
        </authorList>
    </citation>
    <scope>NUCLEOTIDE SEQUENCE</scope>
    <source>
        <strain evidence="1">PCC 7806</strain>
    </source>
</reference>
<evidence type="ECO:0000313" key="1">
    <source>
        <dbReference type="EMBL" id="CAO87232.1"/>
    </source>
</evidence>
<dbReference type="AlphaFoldDB" id="A8YGC8"/>
<sequence length="36" mass="4037">MIGETQVLGEQRIFFQISVERCIMSHHKSSSISIGS</sequence>
<proteinExistence type="predicted"/>
<gene>
    <name evidence="1" type="ORF">IPF_167</name>
</gene>
<dbReference type="EMBL" id="AM778938">
    <property type="protein sequence ID" value="CAO87232.1"/>
    <property type="molecule type" value="Genomic_DNA"/>
</dbReference>
<protein>
    <submittedName>
        <fullName evidence="1">Similarity</fullName>
    </submittedName>
</protein>
<name>A8YGC8_MICA7</name>